<dbReference type="AlphaFoldDB" id="A0A4Q9LDD1"/>
<proteinExistence type="predicted"/>
<sequence>MAQSFVIIPIFKKNNNFLTEAKQFHLIEEVIFIKNKNRDPKAIGDCKSEAYPRTFEEHYLPNHIRMTEMFSSIAMICMGMFSANQTITRALAKELRNSPVKIWIYMLKKVIYKYNIAQPNVIGCSPIRVPRFRDGFNPRIVAEADKTEIVNNENDGNSDGKFLLQTDFFDKTPDIFILDMRKNKMTVIEVVITYQDSLQTVESKKIRKYDLLANELCLIYKPNAEERVSVTVILRAEMHKQPSLSLKQVYNQEDGVKTENTKNILSLILDGITSAEVPKINANEHSEGLNGGPNYLKKRRKFVNPEFY</sequence>
<dbReference type="EMBL" id="PITJ01000057">
    <property type="protein sequence ID" value="TBU05031.1"/>
    <property type="molecule type" value="Genomic_DNA"/>
</dbReference>
<reference evidence="1 2" key="1">
    <citation type="submission" date="2017-12" db="EMBL/GenBank/DDBJ databases">
        <authorList>
            <person name="Pombert J.-F."/>
            <person name="Haag K.L."/>
            <person name="Ebert D."/>
        </authorList>
    </citation>
    <scope>NUCLEOTIDE SEQUENCE [LARGE SCALE GENOMIC DNA]</scope>
    <source>
        <strain evidence="1">FI-OER-3-3</strain>
    </source>
</reference>
<dbReference type="Proteomes" id="UP000292362">
    <property type="component" value="Unassembled WGS sequence"/>
</dbReference>
<protein>
    <submittedName>
        <fullName evidence="1">Uncharacterized protein</fullName>
    </submittedName>
</protein>
<evidence type="ECO:0000313" key="1">
    <source>
        <dbReference type="EMBL" id="TBU05031.1"/>
    </source>
</evidence>
<evidence type="ECO:0000313" key="2">
    <source>
        <dbReference type="Proteomes" id="UP000292362"/>
    </source>
</evidence>
<comment type="caution">
    <text evidence="1">The sequence shown here is derived from an EMBL/GenBank/DDBJ whole genome shotgun (WGS) entry which is preliminary data.</text>
</comment>
<dbReference type="VEuPathDB" id="MicrosporidiaDB:CWI37_0057p0020"/>
<name>A0A4Q9LDD1_9MICR</name>
<accession>A0A4Q9LDD1</accession>
<organism evidence="1 2">
    <name type="scientific">Hamiltosporidium tvaerminnensis</name>
    <dbReference type="NCBI Taxonomy" id="1176355"/>
    <lineage>
        <taxon>Eukaryota</taxon>
        <taxon>Fungi</taxon>
        <taxon>Fungi incertae sedis</taxon>
        <taxon>Microsporidia</taxon>
        <taxon>Dubosqiidae</taxon>
        <taxon>Hamiltosporidium</taxon>
    </lineage>
</organism>
<gene>
    <name evidence="1" type="ORF">CWI37_0057p0020</name>
</gene>